<dbReference type="RefSeq" id="WP_109568526.1">
    <property type="nucleotide sequence ID" value="NZ_CP029463.1"/>
</dbReference>
<gene>
    <name evidence="2" type="ORF">DI487_04040</name>
</gene>
<dbReference type="OrthoDB" id="1345084at2"/>
<keyword evidence="3" id="KW-1185">Reference proteome</keyword>
<name>A0A2U8QSI7_9FLAO</name>
<protein>
    <submittedName>
        <fullName evidence="2">Uncharacterized protein</fullName>
    </submittedName>
</protein>
<dbReference type="EMBL" id="CP029463">
    <property type="protein sequence ID" value="AWM13123.1"/>
    <property type="molecule type" value="Genomic_DNA"/>
</dbReference>
<evidence type="ECO:0000313" key="3">
    <source>
        <dbReference type="Proteomes" id="UP000245429"/>
    </source>
</evidence>
<feature type="signal peptide" evidence="1">
    <location>
        <begin position="1"/>
        <end position="18"/>
    </location>
</feature>
<keyword evidence="1" id="KW-0732">Signal</keyword>
<sequence>MKKIFTYFFFCITAISFAQLSWQGGTNPDQNQSATLLFDKTGTGLASYSGTIYAHTGVTLNGSAWQNVIGNWEIILRNPR</sequence>
<evidence type="ECO:0000313" key="2">
    <source>
        <dbReference type="EMBL" id="AWM13123.1"/>
    </source>
</evidence>
<feature type="chain" id="PRO_5016162344" evidence="1">
    <location>
        <begin position="19"/>
        <end position="80"/>
    </location>
</feature>
<proteinExistence type="predicted"/>
<accession>A0A2U8QSI7</accession>
<dbReference type="AlphaFoldDB" id="A0A2U8QSI7"/>
<dbReference type="Proteomes" id="UP000245429">
    <property type="component" value="Chromosome"/>
</dbReference>
<organism evidence="2 3">
    <name type="scientific">Flavobacterium sediminis</name>
    <dbReference type="NCBI Taxonomy" id="2201181"/>
    <lineage>
        <taxon>Bacteria</taxon>
        <taxon>Pseudomonadati</taxon>
        <taxon>Bacteroidota</taxon>
        <taxon>Flavobacteriia</taxon>
        <taxon>Flavobacteriales</taxon>
        <taxon>Flavobacteriaceae</taxon>
        <taxon>Flavobacterium</taxon>
    </lineage>
</organism>
<evidence type="ECO:0000256" key="1">
    <source>
        <dbReference type="SAM" id="SignalP"/>
    </source>
</evidence>
<reference evidence="2 3" key="1">
    <citation type="submission" date="2018-05" db="EMBL/GenBank/DDBJ databases">
        <title>Flavobacterium sp. MEBiC07310.</title>
        <authorList>
            <person name="Baek K."/>
        </authorList>
    </citation>
    <scope>NUCLEOTIDE SEQUENCE [LARGE SCALE GENOMIC DNA]</scope>
    <source>
        <strain evidence="2 3">MEBiC07310</strain>
    </source>
</reference>
<dbReference type="KEGG" id="fse:DI487_04040"/>